<name>A0A0F9S976_9ZZZZ</name>
<protein>
    <submittedName>
        <fullName evidence="1">Uncharacterized protein</fullName>
    </submittedName>
</protein>
<gene>
    <name evidence="1" type="ORF">LCGC14_0481700</name>
</gene>
<dbReference type="AlphaFoldDB" id="A0A0F9S976"/>
<dbReference type="EMBL" id="LAZR01000524">
    <property type="protein sequence ID" value="KKN65450.1"/>
    <property type="molecule type" value="Genomic_DNA"/>
</dbReference>
<proteinExistence type="predicted"/>
<evidence type="ECO:0000313" key="1">
    <source>
        <dbReference type="EMBL" id="KKN65450.1"/>
    </source>
</evidence>
<reference evidence="1" key="1">
    <citation type="journal article" date="2015" name="Nature">
        <title>Complex archaea that bridge the gap between prokaryotes and eukaryotes.</title>
        <authorList>
            <person name="Spang A."/>
            <person name="Saw J.H."/>
            <person name="Jorgensen S.L."/>
            <person name="Zaremba-Niedzwiedzka K."/>
            <person name="Martijn J."/>
            <person name="Lind A.E."/>
            <person name="van Eijk R."/>
            <person name="Schleper C."/>
            <person name="Guy L."/>
            <person name="Ettema T.J."/>
        </authorList>
    </citation>
    <scope>NUCLEOTIDE SEQUENCE</scope>
</reference>
<comment type="caution">
    <text evidence="1">The sequence shown here is derived from an EMBL/GenBank/DDBJ whole genome shotgun (WGS) entry which is preliminary data.</text>
</comment>
<accession>A0A0F9S976</accession>
<organism evidence="1">
    <name type="scientific">marine sediment metagenome</name>
    <dbReference type="NCBI Taxonomy" id="412755"/>
    <lineage>
        <taxon>unclassified sequences</taxon>
        <taxon>metagenomes</taxon>
        <taxon>ecological metagenomes</taxon>
    </lineage>
</organism>
<sequence length="120" mass="13796">MKRYISPITKELTPTDWKDKINLSDMSLDEMTELLADLKVMEAMGKKVGGYMKEAVKARMPEGEMEYIGARFIVTLNDRLRSGGLDGDKILEEMGEDWCEERMKPDIEYTELRLSVVTPE</sequence>